<dbReference type="STRING" id="563176.SAMN04488090_1941"/>
<evidence type="ECO:0000313" key="3">
    <source>
        <dbReference type="EMBL" id="SDL83851.1"/>
    </source>
</evidence>
<keyword evidence="2" id="KW-0808">Transferase</keyword>
<dbReference type="PANTHER" id="PTHR12149:SF8">
    <property type="entry name" value="PROTEIN-RIBULOSAMINE 3-KINASE"/>
    <property type="match status" value="1"/>
</dbReference>
<dbReference type="EMBL" id="FNGS01000003">
    <property type="protein sequence ID" value="SDL83851.1"/>
    <property type="molecule type" value="Genomic_DNA"/>
</dbReference>
<dbReference type="Gene3D" id="3.30.200.20">
    <property type="entry name" value="Phosphorylase Kinase, domain 1"/>
    <property type="match status" value="1"/>
</dbReference>
<dbReference type="OrthoDB" id="5291879at2"/>
<evidence type="ECO:0000313" key="4">
    <source>
        <dbReference type="Proteomes" id="UP000198901"/>
    </source>
</evidence>
<dbReference type="RefSeq" id="WP_093200982.1">
    <property type="nucleotide sequence ID" value="NZ_FNGS01000003.1"/>
</dbReference>
<organism evidence="3 4">
    <name type="scientific">Siphonobacter aquaeclarae</name>
    <dbReference type="NCBI Taxonomy" id="563176"/>
    <lineage>
        <taxon>Bacteria</taxon>
        <taxon>Pseudomonadati</taxon>
        <taxon>Bacteroidota</taxon>
        <taxon>Cytophagia</taxon>
        <taxon>Cytophagales</taxon>
        <taxon>Cytophagaceae</taxon>
        <taxon>Siphonobacter</taxon>
    </lineage>
</organism>
<dbReference type="InterPro" id="IPR011009">
    <property type="entry name" value="Kinase-like_dom_sf"/>
</dbReference>
<dbReference type="GO" id="GO:0016301">
    <property type="term" value="F:kinase activity"/>
    <property type="evidence" value="ECO:0007669"/>
    <property type="project" value="UniProtKB-UniRule"/>
</dbReference>
<gene>
    <name evidence="3" type="ORF">SAMN04488090_1941</name>
</gene>
<dbReference type="Pfam" id="PF03881">
    <property type="entry name" value="Fructosamin_kin"/>
    <property type="match status" value="1"/>
</dbReference>
<evidence type="ECO:0000256" key="1">
    <source>
        <dbReference type="ARBA" id="ARBA00009460"/>
    </source>
</evidence>
<evidence type="ECO:0000256" key="2">
    <source>
        <dbReference type="PIRNR" id="PIRNR006221"/>
    </source>
</evidence>
<protein>
    <submittedName>
        <fullName evidence="3">Fructosamine-3-kinase</fullName>
    </submittedName>
</protein>
<dbReference type="Gene3D" id="3.90.1200.10">
    <property type="match status" value="1"/>
</dbReference>
<reference evidence="3 4" key="1">
    <citation type="submission" date="2016-10" db="EMBL/GenBank/DDBJ databases">
        <authorList>
            <person name="de Groot N.N."/>
        </authorList>
    </citation>
    <scope>NUCLEOTIDE SEQUENCE [LARGE SCALE GENOMIC DNA]</scope>
    <source>
        <strain evidence="3 4">DSM 21668</strain>
    </source>
</reference>
<proteinExistence type="inferred from homology"/>
<dbReference type="SUPFAM" id="SSF56112">
    <property type="entry name" value="Protein kinase-like (PK-like)"/>
    <property type="match status" value="1"/>
</dbReference>
<accession>A0A1G9NC26</accession>
<comment type="similarity">
    <text evidence="1 2">Belongs to the fructosamine kinase family.</text>
</comment>
<dbReference type="PIRSF" id="PIRSF006221">
    <property type="entry name" value="Ketosamine-3-kinase"/>
    <property type="match status" value="1"/>
</dbReference>
<sequence>MFQSTDQYHFIEGVLEDTLGQRPDVREFHFLYCGNFNLAAKVATAQGIFFVKWNEGDQDRMFESEAKSLNRLRETGILTIPQVHGYGKRSGGNYLMMDFIESGPAQPGYWVDFGEKLARLHRVTNDRHGLEFNNYIGALPQNNDWNPSGISFFVENRLKVQAGQALLEGKITGKLHDQFLRLCEKLPGLLPDEQPALLHGDLWSGNVMTGADGLVALVDPATYFGLREAEIAFTTMFGGIDPAFYQTYYEAFPVAPGFQERIPLYNLYPLFVHVNLFGGGYLTAVERILRRY</sequence>
<name>A0A1G9NC26_9BACT</name>
<dbReference type="InterPro" id="IPR016477">
    <property type="entry name" value="Fructo-/Ketosamine-3-kinase"/>
</dbReference>
<dbReference type="PANTHER" id="PTHR12149">
    <property type="entry name" value="FRUCTOSAMINE 3 KINASE-RELATED PROTEIN"/>
    <property type="match status" value="1"/>
</dbReference>
<keyword evidence="2 3" id="KW-0418">Kinase</keyword>
<dbReference type="AlphaFoldDB" id="A0A1G9NC26"/>
<dbReference type="Proteomes" id="UP000198901">
    <property type="component" value="Unassembled WGS sequence"/>
</dbReference>
<keyword evidence="4" id="KW-1185">Reference proteome</keyword>